<dbReference type="EMBL" id="LNYN01000009">
    <property type="protein sequence ID" value="KTD38523.1"/>
    <property type="molecule type" value="Genomic_DNA"/>
</dbReference>
<evidence type="ECO:0000259" key="2">
    <source>
        <dbReference type="Pfam" id="PF00080"/>
    </source>
</evidence>
<gene>
    <name evidence="3" type="primary">sodC</name>
    <name evidence="3" type="ORF">Lmor_0247</name>
</gene>
<evidence type="ECO:0000313" key="3">
    <source>
        <dbReference type="EMBL" id="KTD38523.1"/>
    </source>
</evidence>
<proteinExistence type="inferred from homology"/>
<comment type="similarity">
    <text evidence="1">Belongs to the Cu-Zn superoxide dismutase family.</text>
</comment>
<dbReference type="PROSITE" id="PS00332">
    <property type="entry name" value="SOD_CU_ZN_2"/>
    <property type="match status" value="1"/>
</dbReference>
<dbReference type="InterPro" id="IPR001424">
    <property type="entry name" value="SOD_Cu_Zn_dom"/>
</dbReference>
<dbReference type="Gene3D" id="2.60.40.200">
    <property type="entry name" value="Superoxide dismutase, copper/zinc binding domain"/>
    <property type="match status" value="1"/>
</dbReference>
<evidence type="ECO:0000313" key="4">
    <source>
        <dbReference type="Proteomes" id="UP000054985"/>
    </source>
</evidence>
<dbReference type="PRINTS" id="PR00068">
    <property type="entry name" value="CUZNDISMTASE"/>
</dbReference>
<dbReference type="SUPFAM" id="SSF49329">
    <property type="entry name" value="Cu,Zn superoxide dismutase-like"/>
    <property type="match status" value="1"/>
</dbReference>
<keyword evidence="4" id="KW-1185">Reference proteome</keyword>
<dbReference type="Pfam" id="PF00080">
    <property type="entry name" value="Sod_Cu"/>
    <property type="match status" value="1"/>
</dbReference>
<feature type="non-terminal residue" evidence="3">
    <location>
        <position position="1"/>
    </location>
</feature>
<accession>A0ABR5RG25</accession>
<feature type="domain" description="Superoxide dismutase copper/zinc binding" evidence="2">
    <location>
        <begin position="95"/>
        <end position="218"/>
    </location>
</feature>
<dbReference type="CDD" id="cd00305">
    <property type="entry name" value="Cu-Zn_Superoxide_Dismutase"/>
    <property type="match status" value="1"/>
</dbReference>
<dbReference type="Proteomes" id="UP000054985">
    <property type="component" value="Unassembled WGS sequence"/>
</dbReference>
<protein>
    <submittedName>
        <fullName evidence="3">Superoxide dismutase [Cu-Zn]</fullName>
    </submittedName>
</protein>
<dbReference type="InterPro" id="IPR018152">
    <property type="entry name" value="SOD_Cu/Zn_BS"/>
</dbReference>
<name>A0ABR5RG25_9GAMM</name>
<dbReference type="InterPro" id="IPR036423">
    <property type="entry name" value="SOD-like_Cu/Zn_dom_sf"/>
</dbReference>
<dbReference type="PANTHER" id="PTHR10003">
    <property type="entry name" value="SUPEROXIDE DISMUTASE CU-ZN -RELATED"/>
    <property type="match status" value="1"/>
</dbReference>
<evidence type="ECO:0000256" key="1">
    <source>
        <dbReference type="ARBA" id="ARBA00010457"/>
    </source>
</evidence>
<sequence length="219" mass="23028">DHDFNFTAIIFSKFEGIYQCAGKTTFVIMYRTYIVNPVALIFILSNTYNPNIKQGKIMTKCSALIIASLLCFNAAHAAEMSATVNATGANQNPIGSVVFTETPFGLLIKPNLTGLAPGLHGFHLHQHADCGSDGMGAGGHYDPANTNSHQGPYGNGHLGDLPVLYVSDNGVANTPTLAPRLKLNDLKGLSVMIHANGDNYSDTPPLGGGGARVACGAIK</sequence>
<comment type="caution">
    <text evidence="3">The sequence shown here is derived from an EMBL/GenBank/DDBJ whole genome shotgun (WGS) entry which is preliminary data.</text>
</comment>
<dbReference type="InterPro" id="IPR024134">
    <property type="entry name" value="SOD_Cu/Zn_/chaperone"/>
</dbReference>
<reference evidence="3 4" key="1">
    <citation type="submission" date="2015-11" db="EMBL/GenBank/DDBJ databases">
        <title>Genomic analysis of 38 Legionella species identifies large and diverse effector repertoires.</title>
        <authorList>
            <person name="Burstein D."/>
            <person name="Amaro F."/>
            <person name="Zusman T."/>
            <person name="Lifshitz Z."/>
            <person name="Cohen O."/>
            <person name="Gilbert J.A."/>
            <person name="Pupko T."/>
            <person name="Shuman H.A."/>
            <person name="Segal G."/>
        </authorList>
    </citation>
    <scope>NUCLEOTIDE SEQUENCE [LARGE SCALE GENOMIC DNA]</scope>
    <source>
        <strain evidence="3 4">ATCC 43877</strain>
    </source>
</reference>
<organism evidence="3 4">
    <name type="scientific">Legionella moravica</name>
    <dbReference type="NCBI Taxonomy" id="39962"/>
    <lineage>
        <taxon>Bacteria</taxon>
        <taxon>Pseudomonadati</taxon>
        <taxon>Pseudomonadota</taxon>
        <taxon>Gammaproteobacteria</taxon>
        <taxon>Legionellales</taxon>
        <taxon>Legionellaceae</taxon>
        <taxon>Legionella</taxon>
    </lineage>
</organism>